<evidence type="ECO:0000313" key="2">
    <source>
        <dbReference type="Proteomes" id="UP000275368"/>
    </source>
</evidence>
<dbReference type="KEGG" id="pbk:Back11_16060"/>
<gene>
    <name evidence="1" type="ORF">Back11_16060</name>
</gene>
<name>A0A3G9J368_9BACL</name>
<dbReference type="EMBL" id="AP019308">
    <property type="protein sequence ID" value="BBH20261.1"/>
    <property type="molecule type" value="Genomic_DNA"/>
</dbReference>
<dbReference type="Gene3D" id="3.10.180.10">
    <property type="entry name" value="2,3-Dihydroxybiphenyl 1,2-Dioxygenase, domain 1"/>
    <property type="match status" value="1"/>
</dbReference>
<dbReference type="CDD" id="cd06587">
    <property type="entry name" value="VOC"/>
    <property type="match status" value="1"/>
</dbReference>
<dbReference type="OrthoDB" id="2616610at2"/>
<dbReference type="SUPFAM" id="SSF54593">
    <property type="entry name" value="Glyoxalase/Bleomycin resistance protein/Dihydroxybiphenyl dioxygenase"/>
    <property type="match status" value="1"/>
</dbReference>
<dbReference type="RefSeq" id="WP_125655177.1">
    <property type="nucleotide sequence ID" value="NZ_AP019308.1"/>
</dbReference>
<organism evidence="1 2">
    <name type="scientific">Paenibacillus baekrokdamisoli</name>
    <dbReference type="NCBI Taxonomy" id="1712516"/>
    <lineage>
        <taxon>Bacteria</taxon>
        <taxon>Bacillati</taxon>
        <taxon>Bacillota</taxon>
        <taxon>Bacilli</taxon>
        <taxon>Bacillales</taxon>
        <taxon>Paenibacillaceae</taxon>
        <taxon>Paenibacillus</taxon>
    </lineage>
</organism>
<sequence length="112" mass="12509">MTLINNRIVDLYISCEDEKRAKDWYLIVLGLSDLVMENGSRLLLMDWGENHKPIVDAAVFSLQAPDIHKAHTELKLRGAKVDEVVAQYGAQSFGFHVIDSEGNAILIIDQAS</sequence>
<dbReference type="InterPro" id="IPR029068">
    <property type="entry name" value="Glyas_Bleomycin-R_OHBP_Dase"/>
</dbReference>
<reference evidence="1 2" key="1">
    <citation type="submission" date="2018-11" db="EMBL/GenBank/DDBJ databases">
        <title>Complete genome sequence of Paenibacillus baekrokdamisoli strain KCTC 33723.</title>
        <authorList>
            <person name="Kang S.W."/>
            <person name="Lee K.C."/>
            <person name="Kim K.K."/>
            <person name="Kim J.S."/>
            <person name="Kim D.S."/>
            <person name="Ko S.H."/>
            <person name="Yang S.H."/>
            <person name="Lee J.S."/>
        </authorList>
    </citation>
    <scope>NUCLEOTIDE SEQUENCE [LARGE SCALE GENOMIC DNA]</scope>
    <source>
        <strain evidence="1 2">KCTC 33723</strain>
    </source>
</reference>
<evidence type="ECO:0000313" key="1">
    <source>
        <dbReference type="EMBL" id="BBH20261.1"/>
    </source>
</evidence>
<dbReference type="Proteomes" id="UP000275368">
    <property type="component" value="Chromosome"/>
</dbReference>
<proteinExistence type="predicted"/>
<accession>A0A3G9J368</accession>
<dbReference type="AlphaFoldDB" id="A0A3G9J368"/>
<protein>
    <submittedName>
        <fullName evidence="1">Uncharacterized protein</fullName>
    </submittedName>
</protein>
<keyword evidence="2" id="KW-1185">Reference proteome</keyword>